<reference evidence="2" key="1">
    <citation type="submission" date="2019-09" db="EMBL/GenBank/DDBJ databases">
        <title>Genomic analysis of Haloferax sp. CBA1149.</title>
        <authorList>
            <person name="Roh S.W."/>
        </authorList>
    </citation>
    <scope>NUCLEOTIDE SEQUENCE</scope>
    <source>
        <strain evidence="2">CBA1149</strain>
    </source>
</reference>
<comment type="caution">
    <text evidence="2">The sequence shown here is derived from an EMBL/GenBank/DDBJ whole genome shotgun (WGS) entry which is preliminary data.</text>
</comment>
<proteinExistence type="predicted"/>
<organism evidence="2">
    <name type="scientific">Haloferax sp. CBA1149</name>
    <dbReference type="NCBI Taxonomy" id="2650753"/>
    <lineage>
        <taxon>Archaea</taxon>
        <taxon>Methanobacteriati</taxon>
        <taxon>Methanobacteriota</taxon>
        <taxon>Stenosarchaea group</taxon>
        <taxon>Halobacteria</taxon>
        <taxon>Halobacteriales</taxon>
        <taxon>Haloferacaceae</taxon>
        <taxon>Haloferax</taxon>
    </lineage>
</organism>
<feature type="domain" description="Methanogenesis regulatory protein FilR1 middle" evidence="1">
    <location>
        <begin position="56"/>
        <end position="184"/>
    </location>
</feature>
<dbReference type="Pfam" id="PF08350">
    <property type="entry name" value="FilR1_middle"/>
    <property type="match status" value="1"/>
</dbReference>
<protein>
    <recommendedName>
        <fullName evidence="1">Methanogenesis regulatory protein FilR1 middle domain-containing protein</fullName>
    </recommendedName>
</protein>
<sequence length="194" mass="22004">MTSYGEFLFERYRSFLVEFTDIQENRELLLGLKDTSLLSDSLLDGATYTKSVPFAPEKPISEVESFVRGATTVRGFTPFIVGRYASLFHEQHTAGSLDAEIITPPEVFEYTSQQWEAQFEEATREGLDWLVVDEQLPFGLLIEDEPAASVCVVVDDNGTLRGVIQNDNPDAVAWGRDLYEQYRQNARRPHKMSP</sequence>
<dbReference type="RefSeq" id="WP_151139595.1">
    <property type="nucleotide sequence ID" value="NZ_VZUS01000004.1"/>
</dbReference>
<dbReference type="AlphaFoldDB" id="A0A643JR36"/>
<dbReference type="EMBL" id="VZUS01000004">
    <property type="protein sequence ID" value="KAB1185424.1"/>
    <property type="molecule type" value="Genomic_DNA"/>
</dbReference>
<evidence type="ECO:0000259" key="1">
    <source>
        <dbReference type="Pfam" id="PF08350"/>
    </source>
</evidence>
<name>A0A643JR36_9EURY</name>
<evidence type="ECO:0000313" key="2">
    <source>
        <dbReference type="EMBL" id="KAB1185424.1"/>
    </source>
</evidence>
<dbReference type="InterPro" id="IPR013561">
    <property type="entry name" value="FilR1_middle_dom"/>
</dbReference>
<gene>
    <name evidence="2" type="ORF">Hfx1149_15330</name>
</gene>
<accession>A0A643JR36</accession>